<dbReference type="Proteomes" id="UP000663824">
    <property type="component" value="Unassembled WGS sequence"/>
</dbReference>
<dbReference type="FunFam" id="2.130.10.10:FF:000031">
    <property type="entry name" value="Splicing factor 3b subunit 3"/>
    <property type="match status" value="1"/>
</dbReference>
<feature type="domain" description="RSE1/DDB1/CPSF1 first beta-propeller" evidence="11">
    <location>
        <begin position="328"/>
        <end position="451"/>
    </location>
</feature>
<comment type="subunit">
    <text evidence="9">Component of the UV-DDB complex.</text>
</comment>
<name>A0A815RIS1_9BILA</name>
<evidence type="ECO:0000256" key="8">
    <source>
        <dbReference type="ARBA" id="ARBA00038266"/>
    </source>
</evidence>
<evidence type="ECO:0000313" key="13">
    <source>
        <dbReference type="EMBL" id="CAF1477645.1"/>
    </source>
</evidence>
<dbReference type="Gene3D" id="1.10.150.910">
    <property type="match status" value="1"/>
</dbReference>
<evidence type="ECO:0000256" key="4">
    <source>
        <dbReference type="ARBA" id="ARBA00022664"/>
    </source>
</evidence>
<dbReference type="GO" id="GO:0006281">
    <property type="term" value="P:DNA repair"/>
    <property type="evidence" value="ECO:0007669"/>
    <property type="project" value="UniProtKB-KW"/>
</dbReference>
<dbReference type="GO" id="GO:0006397">
    <property type="term" value="P:mRNA processing"/>
    <property type="evidence" value="ECO:0007669"/>
    <property type="project" value="UniProtKB-KW"/>
</dbReference>
<comment type="similarity">
    <text evidence="8">Belongs to the RSE1 family.</text>
</comment>
<evidence type="ECO:0000256" key="2">
    <source>
        <dbReference type="ARBA" id="ARBA00007453"/>
    </source>
</evidence>
<evidence type="ECO:0000256" key="6">
    <source>
        <dbReference type="ARBA" id="ARBA00023187"/>
    </source>
</evidence>
<evidence type="ECO:0000256" key="5">
    <source>
        <dbReference type="ARBA" id="ARBA00022728"/>
    </source>
</evidence>
<dbReference type="SUPFAM" id="SSF69322">
    <property type="entry name" value="Tricorn protease domain 2"/>
    <property type="match status" value="1"/>
</dbReference>
<dbReference type="Pfam" id="PF10433">
    <property type="entry name" value="Beta-prop_RSE1_1st"/>
    <property type="match status" value="2"/>
</dbReference>
<feature type="domain" description="RSE1/DDB1/CPSF1 C-terminal" evidence="10">
    <location>
        <begin position="921"/>
        <end position="1240"/>
    </location>
</feature>
<dbReference type="EMBL" id="CAJNRE010012640">
    <property type="protein sequence ID" value="CAF2112049.1"/>
    <property type="molecule type" value="Genomic_DNA"/>
</dbReference>
<evidence type="ECO:0000259" key="12">
    <source>
        <dbReference type="Pfam" id="PF23726"/>
    </source>
</evidence>
<dbReference type="Proteomes" id="UP000663834">
    <property type="component" value="Unassembled WGS sequence"/>
</dbReference>
<keyword evidence="9" id="KW-0227">DNA damage</keyword>
<organism evidence="13 15">
    <name type="scientific">Rotaria magnacalcarata</name>
    <dbReference type="NCBI Taxonomy" id="392030"/>
    <lineage>
        <taxon>Eukaryota</taxon>
        <taxon>Metazoa</taxon>
        <taxon>Spiralia</taxon>
        <taxon>Gnathifera</taxon>
        <taxon>Rotifera</taxon>
        <taxon>Eurotatoria</taxon>
        <taxon>Bdelloidea</taxon>
        <taxon>Philodinida</taxon>
        <taxon>Philodinidae</taxon>
        <taxon>Rotaria</taxon>
    </lineage>
</organism>
<dbReference type="InterPro" id="IPR011047">
    <property type="entry name" value="Quinoprotein_ADH-like_sf"/>
</dbReference>
<dbReference type="PANTHER" id="PTHR10644">
    <property type="entry name" value="DNA REPAIR/RNA PROCESSING CPSF FAMILY"/>
    <property type="match status" value="1"/>
</dbReference>
<dbReference type="GO" id="GO:0016567">
    <property type="term" value="P:protein ubiquitination"/>
    <property type="evidence" value="ECO:0007669"/>
    <property type="project" value="UniProtKB-UniRule"/>
</dbReference>
<dbReference type="InterPro" id="IPR004871">
    <property type="entry name" value="RSE1/DDB1/CPSF1_C"/>
</dbReference>
<feature type="domain" description="RSE1/DDB1/CPSF1 first beta-propeller" evidence="11">
    <location>
        <begin position="14"/>
        <end position="321"/>
    </location>
</feature>
<dbReference type="FunFam" id="1.10.150.910:FF:000002">
    <property type="entry name" value="Splicing factor 3B subunit 3"/>
    <property type="match status" value="1"/>
</dbReference>
<accession>A0A815RIS1</accession>
<evidence type="ECO:0000313" key="14">
    <source>
        <dbReference type="EMBL" id="CAF2112049.1"/>
    </source>
</evidence>
<dbReference type="InterPro" id="IPR058543">
    <property type="entry name" value="Beta-prop_RSE1/DDB1/CPSF1_2nd"/>
</dbReference>
<keyword evidence="6" id="KW-0508">mRNA splicing</keyword>
<dbReference type="OrthoDB" id="436637at2759"/>
<dbReference type="InterPro" id="IPR018846">
    <property type="entry name" value="Beta-prop_RSE1/DDB1/CPSF1_1st"/>
</dbReference>
<dbReference type="GO" id="GO:0043161">
    <property type="term" value="P:proteasome-mediated ubiquitin-dependent protein catabolic process"/>
    <property type="evidence" value="ECO:0007669"/>
    <property type="project" value="UniProtKB-UniRule"/>
</dbReference>
<comment type="subcellular location">
    <subcellularLocation>
        <location evidence="1 9">Nucleus</location>
    </subcellularLocation>
</comment>
<keyword evidence="7 9" id="KW-0539">Nucleus</keyword>
<dbReference type="GO" id="GO:0005681">
    <property type="term" value="C:spliceosomal complex"/>
    <property type="evidence" value="ECO:0007669"/>
    <property type="project" value="UniProtKB-KW"/>
</dbReference>
<dbReference type="SUPFAM" id="SSF50998">
    <property type="entry name" value="Quinoprotein alcohol dehydrogenase-like"/>
    <property type="match status" value="1"/>
</dbReference>
<dbReference type="Gene3D" id="2.130.10.10">
    <property type="entry name" value="YVTN repeat-like/Quinoprotein amine dehydrogenase"/>
    <property type="match status" value="4"/>
</dbReference>
<reference evidence="13" key="1">
    <citation type="submission" date="2021-02" db="EMBL/GenBank/DDBJ databases">
        <authorList>
            <person name="Nowell W R."/>
        </authorList>
    </citation>
    <scope>NUCLEOTIDE SEQUENCE</scope>
</reference>
<comment type="caution">
    <text evidence="13">The sequence shown here is derived from an EMBL/GenBank/DDBJ whole genome shotgun (WGS) entry which is preliminary data.</text>
</comment>
<dbReference type="Pfam" id="PF23726">
    <property type="entry name" value="Beta-prop_RSE1_2nd"/>
    <property type="match status" value="1"/>
</dbReference>
<comment type="pathway">
    <text evidence="9">Protein modification; protein ubiquitination.</text>
</comment>
<evidence type="ECO:0000256" key="9">
    <source>
        <dbReference type="RuleBase" id="RU368023"/>
    </source>
</evidence>
<dbReference type="InterPro" id="IPR015943">
    <property type="entry name" value="WD40/YVTN_repeat-like_dom_sf"/>
</dbReference>
<dbReference type="FunFam" id="2.130.10.10:FF:000027">
    <property type="entry name" value="Splicing factor 3B subunit 3"/>
    <property type="match status" value="1"/>
</dbReference>
<keyword evidence="5" id="KW-0747">Spliceosome</keyword>
<dbReference type="Pfam" id="PF03178">
    <property type="entry name" value="CPSF_A"/>
    <property type="match status" value="1"/>
</dbReference>
<proteinExistence type="inferred from homology"/>
<comment type="domain">
    <text evidence="9">The core of the protein consists of three WD40 beta-propeller domains.</text>
</comment>
<protein>
    <recommendedName>
        <fullName evidence="3 9">DNA damage-binding protein 1</fullName>
    </recommendedName>
    <alternativeName>
        <fullName evidence="9">Damage-specific DNA-binding protein 1</fullName>
    </alternativeName>
</protein>
<feature type="domain" description="RSE1/DDB1/CPSF1 second beta-propeller" evidence="12">
    <location>
        <begin position="495"/>
        <end position="824"/>
    </location>
</feature>
<dbReference type="GO" id="GO:0008380">
    <property type="term" value="P:RNA splicing"/>
    <property type="evidence" value="ECO:0007669"/>
    <property type="project" value="UniProtKB-KW"/>
</dbReference>
<dbReference type="EMBL" id="CAJNOW010006194">
    <property type="protein sequence ID" value="CAF1477645.1"/>
    <property type="molecule type" value="Genomic_DNA"/>
</dbReference>
<evidence type="ECO:0000259" key="11">
    <source>
        <dbReference type="Pfam" id="PF10433"/>
    </source>
</evidence>
<gene>
    <name evidence="13" type="ORF">KQP761_LOCUS13389</name>
    <name evidence="14" type="ORF">MBJ925_LOCUS24337</name>
</gene>
<keyword evidence="4" id="KW-0507">mRNA processing</keyword>
<evidence type="ECO:0000256" key="1">
    <source>
        <dbReference type="ARBA" id="ARBA00004123"/>
    </source>
</evidence>
<comment type="similarity">
    <text evidence="2 9">Belongs to the DDB1 family.</text>
</comment>
<evidence type="ECO:0000259" key="10">
    <source>
        <dbReference type="Pfam" id="PF03178"/>
    </source>
</evidence>
<dbReference type="InterPro" id="IPR050358">
    <property type="entry name" value="RSE1/DDB1/CFT1"/>
</dbReference>
<keyword evidence="9" id="KW-0234">DNA repair</keyword>
<sequence>MKLYNLTLQRPGGITHVIHGNFSGPKQQEIVVSRGCVLEVLKPDPSTGKIHTLLTSNAFGIVRALHPIRLTGSNRDYIVIGSDAGRILILEYNGQKNTLEKVHQETFGKSGCRRIVPGQYLAIDPKGRAVLIGAIEKQKLVYILNRDAQARLTISSPLEAHKANTITFHTVGVDVGFENPVFACLEVDYEECDNDATGQAAKDIKQSLTFYELDLGLNHVVRKYSEPLEKFANLLITVPGGSEGPSGVLVCSENYITFKNFGDQPDIRCPIPKRRNEIDDRERTMIIVATATHKTKNMFFFLVQTEQGDIFKITLTHDKDMGMNEIDDRERTMIIVATATHKTKNMFFFLVQTEQGDIFKITLTHDKDMGMVTEIRLKYFDTVPVASAMCVLRNGFLFIASEFGNHYLYQITQLGDADDEPEFSSSERLEEEDTFFFLPRKLKNLTLVDEMDSLSPITACHIADLANEDTPQLYVTCGRGPRSTLRTLRHGLEVTEMAVSELPGNPNAVWTVKRRSDDPFDAYIVVSFINATLVLSIGETVEEVTDSGFLGTTPTLSCSQLGDDSLLQIYREGIRHIRADKRVNEWRAPGKRTITRAAVNQRQVVIGLTGGELVYFEMDTTGQLNEYTERKEMPGDIVCMALGSVPDGEQRSRFLAVGLSDSTVRIISLDPKDCLERLSMQALPAPAESLCIVEMKTTEGGVFIDTTSGREQQVGPTGTSFLNIGLQNGVLLRSVLDSVSGDMSDTRTRYIGSKPVKLFRILMQGNEAVLAMSSRTWLSYTYQGRFHLTPLSYESLEHASGFASEQCPEGIVAIAGNTLRILTLEKLGAIFNQEIRKLKLTPRRFIIHPEMNWLYLIESDHGSYTELRKQQNREQIAKDIVDAADDEDKEVTREVANTMLAEKLPEEIFGAPKAANGMWAAQLRVMDPITGETKFIYEFEQNESAVCLSLMRFDTRPADTFLLVGVARDLVLSPRSHLGGMIYCFLVLENGERLHFIHRTVVDEIPTAICPFMGRALVGVGSSLRIYEIGKKKLLKKCENKNIPNQVVTIHALGNRIFITDVQESLHILRYKTMENQLVIFADDTCPRFTVACCLLDYSTVCLADKFGNISILRVPVDANDDVEIDPTGSKGLWDRGLLNGASNKCDLLSHFYVGEMVTSVQRATLIPGGSESLVYTTLSGSIGVLIPFASNEDYDFFQHLEMHMRAEYQTLVGRDHLAFRSYYYPVKNVLDGDLCEQYNHLDINKQKMIAEGLDRTTSEVAKKLEDIRTRFAF</sequence>
<evidence type="ECO:0000313" key="15">
    <source>
        <dbReference type="Proteomes" id="UP000663834"/>
    </source>
</evidence>
<evidence type="ECO:0000256" key="7">
    <source>
        <dbReference type="ARBA" id="ARBA00023242"/>
    </source>
</evidence>
<comment type="function">
    <text evidence="9">Component of complexes involved in DNA repair and protein ubiquitination. May play a role in the regulation of the circadian clock.</text>
</comment>
<dbReference type="AlphaFoldDB" id="A0A815RIS1"/>
<evidence type="ECO:0000256" key="3">
    <source>
        <dbReference type="ARBA" id="ARBA00014577"/>
    </source>
</evidence>
<dbReference type="GO" id="GO:0003676">
    <property type="term" value="F:nucleic acid binding"/>
    <property type="evidence" value="ECO:0007669"/>
    <property type="project" value="InterPro"/>
</dbReference>